<dbReference type="EMBL" id="MT144493">
    <property type="protein sequence ID" value="QJA54288.1"/>
    <property type="molecule type" value="Genomic_DNA"/>
</dbReference>
<dbReference type="AlphaFoldDB" id="A0A6H2A3E0"/>
<evidence type="ECO:0000313" key="1">
    <source>
        <dbReference type="EMBL" id="QJA54288.1"/>
    </source>
</evidence>
<accession>A0A6H2A3E0</accession>
<organism evidence="1">
    <name type="scientific">viral metagenome</name>
    <dbReference type="NCBI Taxonomy" id="1070528"/>
    <lineage>
        <taxon>unclassified sequences</taxon>
        <taxon>metagenomes</taxon>
        <taxon>organismal metagenomes</taxon>
    </lineage>
</organism>
<sequence>MLAMGLTKQVFVWYGFCVRVGFIAILQSRVVDGAKGVVAEDYSTPIFANLSTTRYGIVPPVADHNI</sequence>
<gene>
    <name evidence="1" type="ORF">TM448A04589_0007</name>
</gene>
<protein>
    <submittedName>
        <fullName evidence="1">Uncharacterized protein</fullName>
    </submittedName>
</protein>
<proteinExistence type="predicted"/>
<name>A0A6H2A3E0_9ZZZZ</name>
<reference evidence="1" key="1">
    <citation type="submission" date="2020-03" db="EMBL/GenBank/DDBJ databases">
        <title>The deep terrestrial virosphere.</title>
        <authorList>
            <person name="Holmfeldt K."/>
            <person name="Nilsson E."/>
            <person name="Simone D."/>
            <person name="Lopez-Fernandez M."/>
            <person name="Wu X."/>
            <person name="de Brujin I."/>
            <person name="Lundin D."/>
            <person name="Andersson A."/>
            <person name="Bertilsson S."/>
            <person name="Dopson M."/>
        </authorList>
    </citation>
    <scope>NUCLEOTIDE SEQUENCE</scope>
    <source>
        <strain evidence="1">TM448A04589</strain>
    </source>
</reference>